<feature type="region of interest" description="Disordered" evidence="1">
    <location>
        <begin position="1"/>
        <end position="112"/>
    </location>
</feature>
<name>A0A915KIQ7_ROMCU</name>
<proteinExistence type="predicted"/>
<feature type="compositionally biased region" description="Basic and acidic residues" evidence="1">
    <location>
        <begin position="57"/>
        <end position="73"/>
    </location>
</feature>
<keyword evidence="2" id="KW-1185">Reference proteome</keyword>
<organism evidence="2 3">
    <name type="scientific">Romanomermis culicivorax</name>
    <name type="common">Nematode worm</name>
    <dbReference type="NCBI Taxonomy" id="13658"/>
    <lineage>
        <taxon>Eukaryota</taxon>
        <taxon>Metazoa</taxon>
        <taxon>Ecdysozoa</taxon>
        <taxon>Nematoda</taxon>
        <taxon>Enoplea</taxon>
        <taxon>Dorylaimia</taxon>
        <taxon>Mermithida</taxon>
        <taxon>Mermithoidea</taxon>
        <taxon>Mermithidae</taxon>
        <taxon>Romanomermis</taxon>
    </lineage>
</organism>
<evidence type="ECO:0000313" key="3">
    <source>
        <dbReference type="WBParaSite" id="nRc.2.0.1.t38290-RA"/>
    </source>
</evidence>
<sequence>MDRPQNRYHERSPSMDRKTQNSAPPPSKFVSFQRQAIEPLPPRPPRTEMLLEQLIQRYDRDYEERKSRQRPDEMTPTNRQQSPRHHSQTRDPYVNRFDRSASRDRARTTQPT</sequence>
<accession>A0A915KIQ7</accession>
<reference evidence="3" key="1">
    <citation type="submission" date="2022-11" db="UniProtKB">
        <authorList>
            <consortium name="WormBaseParasite"/>
        </authorList>
    </citation>
    <scope>IDENTIFICATION</scope>
</reference>
<protein>
    <submittedName>
        <fullName evidence="3">Uncharacterized protein</fullName>
    </submittedName>
</protein>
<dbReference type="AlphaFoldDB" id="A0A915KIQ7"/>
<dbReference type="WBParaSite" id="nRc.2.0.1.t38290-RA">
    <property type="protein sequence ID" value="nRc.2.0.1.t38290-RA"/>
    <property type="gene ID" value="nRc.2.0.1.g38290"/>
</dbReference>
<evidence type="ECO:0000313" key="2">
    <source>
        <dbReference type="Proteomes" id="UP000887565"/>
    </source>
</evidence>
<evidence type="ECO:0000256" key="1">
    <source>
        <dbReference type="SAM" id="MobiDB-lite"/>
    </source>
</evidence>
<feature type="compositionally biased region" description="Basic and acidic residues" evidence="1">
    <location>
        <begin position="96"/>
        <end position="112"/>
    </location>
</feature>
<feature type="compositionally biased region" description="Basic and acidic residues" evidence="1">
    <location>
        <begin position="1"/>
        <end position="19"/>
    </location>
</feature>
<dbReference type="Proteomes" id="UP000887565">
    <property type="component" value="Unplaced"/>
</dbReference>